<evidence type="ECO:0000256" key="8">
    <source>
        <dbReference type="SAM" id="Phobius"/>
    </source>
</evidence>
<dbReference type="PANTHER" id="PTHR43357:SF3">
    <property type="entry name" value="FE(3+)-TRANSPORT SYSTEM PERMEASE PROTEIN FBPB 2"/>
    <property type="match status" value="1"/>
</dbReference>
<feature type="transmembrane region" description="Helical" evidence="8">
    <location>
        <begin position="162"/>
        <end position="185"/>
    </location>
</feature>
<protein>
    <submittedName>
        <fullName evidence="10">Unannotated protein</fullName>
    </submittedName>
</protein>
<dbReference type="PROSITE" id="PS50928">
    <property type="entry name" value="ABC_TM1"/>
    <property type="match status" value="1"/>
</dbReference>
<accession>A0A6J7MXF0</accession>
<gene>
    <name evidence="10" type="ORF">UFOPK3948_00848</name>
</gene>
<keyword evidence="5 8" id="KW-0812">Transmembrane</keyword>
<feature type="transmembrane region" description="Helical" evidence="8">
    <location>
        <begin position="26"/>
        <end position="48"/>
    </location>
</feature>
<reference evidence="10" key="1">
    <citation type="submission" date="2020-05" db="EMBL/GenBank/DDBJ databases">
        <authorList>
            <person name="Chiriac C."/>
            <person name="Salcher M."/>
            <person name="Ghai R."/>
            <person name="Kavagutti S V."/>
        </authorList>
    </citation>
    <scope>NUCLEOTIDE SEQUENCE</scope>
</reference>
<dbReference type="CDD" id="cd06261">
    <property type="entry name" value="TM_PBP2"/>
    <property type="match status" value="1"/>
</dbReference>
<evidence type="ECO:0000256" key="1">
    <source>
        <dbReference type="ARBA" id="ARBA00004429"/>
    </source>
</evidence>
<dbReference type="GO" id="GO:0055085">
    <property type="term" value="P:transmembrane transport"/>
    <property type="evidence" value="ECO:0007669"/>
    <property type="project" value="InterPro"/>
</dbReference>
<keyword evidence="2" id="KW-0813">Transport</keyword>
<evidence type="ECO:0000256" key="3">
    <source>
        <dbReference type="ARBA" id="ARBA00022475"/>
    </source>
</evidence>
<organism evidence="10">
    <name type="scientific">freshwater metagenome</name>
    <dbReference type="NCBI Taxonomy" id="449393"/>
    <lineage>
        <taxon>unclassified sequences</taxon>
        <taxon>metagenomes</taxon>
        <taxon>ecological metagenomes</taxon>
    </lineage>
</organism>
<evidence type="ECO:0000256" key="5">
    <source>
        <dbReference type="ARBA" id="ARBA00022692"/>
    </source>
</evidence>
<dbReference type="Gene3D" id="1.10.3720.10">
    <property type="entry name" value="MetI-like"/>
    <property type="match status" value="1"/>
</dbReference>
<feature type="transmembrane region" description="Helical" evidence="8">
    <location>
        <begin position="205"/>
        <end position="230"/>
    </location>
</feature>
<dbReference type="EMBL" id="CAFBOI010000117">
    <property type="protein sequence ID" value="CAB4983023.1"/>
    <property type="molecule type" value="Genomic_DNA"/>
</dbReference>
<evidence type="ECO:0000256" key="2">
    <source>
        <dbReference type="ARBA" id="ARBA00022448"/>
    </source>
</evidence>
<proteinExistence type="predicted"/>
<name>A0A6J7MXF0_9ZZZZ</name>
<dbReference type="AlphaFoldDB" id="A0A6J7MXF0"/>
<dbReference type="PANTHER" id="PTHR43357">
    <property type="entry name" value="INNER MEMBRANE ABC TRANSPORTER PERMEASE PROTEIN YDCV"/>
    <property type="match status" value="1"/>
</dbReference>
<evidence type="ECO:0000256" key="4">
    <source>
        <dbReference type="ARBA" id="ARBA00022519"/>
    </source>
</evidence>
<evidence type="ECO:0000259" key="9">
    <source>
        <dbReference type="PROSITE" id="PS50928"/>
    </source>
</evidence>
<feature type="transmembrane region" description="Helical" evidence="8">
    <location>
        <begin position="92"/>
        <end position="115"/>
    </location>
</feature>
<keyword evidence="7 8" id="KW-0472">Membrane</keyword>
<evidence type="ECO:0000313" key="10">
    <source>
        <dbReference type="EMBL" id="CAB4983023.1"/>
    </source>
</evidence>
<comment type="subcellular location">
    <subcellularLocation>
        <location evidence="1">Cell inner membrane</location>
        <topology evidence="1">Multi-pass membrane protein</topology>
    </subcellularLocation>
</comment>
<keyword evidence="4" id="KW-0997">Cell inner membrane</keyword>
<feature type="transmembrane region" description="Helical" evidence="8">
    <location>
        <begin position="60"/>
        <end position="80"/>
    </location>
</feature>
<dbReference type="SUPFAM" id="SSF161098">
    <property type="entry name" value="MetI-like"/>
    <property type="match status" value="1"/>
</dbReference>
<feature type="domain" description="ABC transmembrane type-1" evidence="9">
    <location>
        <begin position="22"/>
        <end position="226"/>
    </location>
</feature>
<evidence type="ECO:0000256" key="6">
    <source>
        <dbReference type="ARBA" id="ARBA00022989"/>
    </source>
</evidence>
<dbReference type="InterPro" id="IPR035906">
    <property type="entry name" value="MetI-like_sf"/>
</dbReference>
<sequence length="245" mass="25916">MNNALTLEHFRYVLSGFGGDSVKTTVILALIATPIAGMVGMLIAWLVIRRVKRGSQILDFLGMLGIAVPGTVIGIGYAITYNDAVRIGGHTIIPQLSGGGAILGGAIVIVMVYVIRSSPAGQRSGIASLQQIDPSIDEASSSLGASGFRTFRLVTLPLIRGAFLTGLMYAFAHSMTTLSPIIFLVTADTPIMTQKILAEADQGRYGNSFAFCVVLIVIVLTVMGLINLAVRGRKTTSYKPLAMVK</sequence>
<dbReference type="GO" id="GO:0005886">
    <property type="term" value="C:plasma membrane"/>
    <property type="evidence" value="ECO:0007669"/>
    <property type="project" value="UniProtKB-SubCell"/>
</dbReference>
<keyword evidence="3" id="KW-1003">Cell membrane</keyword>
<dbReference type="Pfam" id="PF00528">
    <property type="entry name" value="BPD_transp_1"/>
    <property type="match status" value="1"/>
</dbReference>
<dbReference type="InterPro" id="IPR000515">
    <property type="entry name" value="MetI-like"/>
</dbReference>
<keyword evidence="6 8" id="KW-1133">Transmembrane helix</keyword>
<evidence type="ECO:0000256" key="7">
    <source>
        <dbReference type="ARBA" id="ARBA00023136"/>
    </source>
</evidence>